<keyword evidence="4" id="KW-0902">Two-component regulatory system</keyword>
<dbReference type="PANTHER" id="PTHR45339:SF1">
    <property type="entry name" value="HYBRID SIGNAL TRANSDUCTION HISTIDINE KINASE J"/>
    <property type="match status" value="1"/>
</dbReference>
<feature type="transmembrane region" description="Helical" evidence="6">
    <location>
        <begin position="17"/>
        <end position="35"/>
    </location>
</feature>
<dbReference type="Pfam" id="PF02518">
    <property type="entry name" value="HATPase_c"/>
    <property type="match status" value="1"/>
</dbReference>
<dbReference type="Pfam" id="PF00072">
    <property type="entry name" value="Response_reg"/>
    <property type="match status" value="1"/>
</dbReference>
<dbReference type="InterPro" id="IPR011006">
    <property type="entry name" value="CheY-like_superfamily"/>
</dbReference>
<proteinExistence type="predicted"/>
<keyword evidence="10" id="KW-1185">Reference proteome</keyword>
<dbReference type="InterPro" id="IPR001789">
    <property type="entry name" value="Sig_transdc_resp-reg_receiver"/>
</dbReference>
<dbReference type="InterPro" id="IPR005467">
    <property type="entry name" value="His_kinase_dom"/>
</dbReference>
<keyword evidence="6" id="KW-0472">Membrane</keyword>
<dbReference type="CDD" id="cd00082">
    <property type="entry name" value="HisKA"/>
    <property type="match status" value="1"/>
</dbReference>
<feature type="domain" description="Response regulatory" evidence="8">
    <location>
        <begin position="655"/>
        <end position="771"/>
    </location>
</feature>
<feature type="modified residue" description="4-aspartylphosphate" evidence="5">
    <location>
        <position position="704"/>
    </location>
</feature>
<evidence type="ECO:0000256" key="4">
    <source>
        <dbReference type="ARBA" id="ARBA00023012"/>
    </source>
</evidence>
<dbReference type="GO" id="GO:0005524">
    <property type="term" value="F:ATP binding"/>
    <property type="evidence" value="ECO:0007669"/>
    <property type="project" value="UniProtKB-KW"/>
</dbReference>
<dbReference type="PANTHER" id="PTHR45339">
    <property type="entry name" value="HYBRID SIGNAL TRANSDUCTION HISTIDINE KINASE J"/>
    <property type="match status" value="1"/>
</dbReference>
<keyword evidence="3 5" id="KW-0597">Phosphoprotein</keyword>
<dbReference type="SMART" id="SM00448">
    <property type="entry name" value="REC"/>
    <property type="match status" value="1"/>
</dbReference>
<dbReference type="SUPFAM" id="SSF55874">
    <property type="entry name" value="ATPase domain of HSP90 chaperone/DNA topoisomerase II/histidine kinase"/>
    <property type="match status" value="1"/>
</dbReference>
<comment type="caution">
    <text evidence="9">The sequence shown here is derived from an EMBL/GenBank/DDBJ whole genome shotgun (WGS) entry which is preliminary data.</text>
</comment>
<comment type="catalytic activity">
    <reaction evidence="1">
        <text>ATP + protein L-histidine = ADP + protein N-phospho-L-histidine.</text>
        <dbReference type="EC" id="2.7.13.3"/>
    </reaction>
</comment>
<dbReference type="SUPFAM" id="SSF52172">
    <property type="entry name" value="CheY-like"/>
    <property type="match status" value="1"/>
</dbReference>
<dbReference type="PROSITE" id="PS50110">
    <property type="entry name" value="RESPONSE_REGULATORY"/>
    <property type="match status" value="1"/>
</dbReference>
<dbReference type="Gene3D" id="3.30.565.10">
    <property type="entry name" value="Histidine kinase-like ATPase, C-terminal domain"/>
    <property type="match status" value="1"/>
</dbReference>
<reference evidence="9" key="1">
    <citation type="submission" date="2023-07" db="EMBL/GenBank/DDBJ databases">
        <title>Marinobacter sp. chi1 genome sequencing and assembly.</title>
        <authorList>
            <person name="Park S."/>
        </authorList>
    </citation>
    <scope>NUCLEOTIDE SEQUENCE</scope>
    <source>
        <strain evidence="9">Chi1</strain>
    </source>
</reference>
<feature type="domain" description="Histidine kinase" evidence="7">
    <location>
        <begin position="298"/>
        <end position="514"/>
    </location>
</feature>
<dbReference type="EC" id="2.7.13.3" evidence="2"/>
<evidence type="ECO:0000259" key="8">
    <source>
        <dbReference type="PROSITE" id="PS50110"/>
    </source>
</evidence>
<sequence>MMSGFRQHLSKRLTRDTVLVAMALGLILNLIQINLEYFKARDSMEDEIHALMDISISPASQIAYNIDIILANELLDGLLKHPAVIDARIIDNEDFTMAASSGRSPDSPYRWASDLLFEENRVFTQDLQTTQHDNLELGRLTLTIDTYHYGVQFLERATYTLISGLLKSLALSAALLGIFYLALTRPLLNVIGALGRVDTKSPEKTRLPLPRTHEQDEIGTLVTIINQHLNTIDSSLAQLRAAESAMKNHSNHLEHEVKDRTREISEKNEALQRGNQALIKAKEEAVQRARTRASFLANMSHEIRTPLNGLLGMLGLTLQSELEANQRERLDIALKAGENLLCLLNDILDISKVEAGKLNLENIPFNPRKLIEESASLHAQQAHEKGIELVCDIDPTLPDSLIGDPTRIRQVLNNLLNNAVKFTEAGTVRIEASHDRGSLTLEVTDTGIGIPEDSLKRIFSPFSQADAETTRLYGGTGLGLTLCQQLVEHMHGRIQVESEQGKGAQFRVSLPLAIQGQYAPGKLPEVAESLRTIGVALAIPKSNPHRRPIERQLSAWGIPTREVGQSKQGILIALIADDDSSGMAVAKHWKGPGVVLTDRLGAHTSKLADTNALNLPVRREELLRCLCHAAGLPWGPLEADSNVDLEPPAADLTLDILLVEDNRVNQLVAASILKKLGHRVATAQHGREALEAFESGSYDLVLMDCHMPVMDGYEATREIRKNPSLRDLPIIAVTANVMEGDKEDCLACGMNDYLTKPYNRSRLEEIVNRWAPMPPATSELP</sequence>
<evidence type="ECO:0000256" key="1">
    <source>
        <dbReference type="ARBA" id="ARBA00000085"/>
    </source>
</evidence>
<keyword evidence="9" id="KW-0067">ATP-binding</keyword>
<dbReference type="InterPro" id="IPR036890">
    <property type="entry name" value="HATPase_C_sf"/>
</dbReference>
<keyword evidence="6" id="KW-1133">Transmembrane helix</keyword>
<dbReference type="SMART" id="SM00387">
    <property type="entry name" value="HATPase_c"/>
    <property type="match status" value="1"/>
</dbReference>
<dbReference type="SUPFAM" id="SSF47384">
    <property type="entry name" value="Homodimeric domain of signal transducing histidine kinase"/>
    <property type="match status" value="1"/>
</dbReference>
<evidence type="ECO:0000256" key="2">
    <source>
        <dbReference type="ARBA" id="ARBA00012438"/>
    </source>
</evidence>
<dbReference type="PRINTS" id="PR00344">
    <property type="entry name" value="BCTRLSENSOR"/>
</dbReference>
<dbReference type="InterPro" id="IPR003594">
    <property type="entry name" value="HATPase_dom"/>
</dbReference>
<dbReference type="CDD" id="cd16922">
    <property type="entry name" value="HATPase_EvgS-ArcB-TorS-like"/>
    <property type="match status" value="1"/>
</dbReference>
<evidence type="ECO:0000313" key="9">
    <source>
        <dbReference type="EMBL" id="MDO3722505.1"/>
    </source>
</evidence>
<dbReference type="Gene3D" id="3.40.50.2300">
    <property type="match status" value="1"/>
</dbReference>
<dbReference type="PROSITE" id="PS50109">
    <property type="entry name" value="HIS_KIN"/>
    <property type="match status" value="1"/>
</dbReference>
<protein>
    <recommendedName>
        <fullName evidence="2">histidine kinase</fullName>
        <ecNumber evidence="2">2.7.13.3</ecNumber>
    </recommendedName>
</protein>
<gene>
    <name evidence="9" type="ORF">QVZ43_12310</name>
</gene>
<dbReference type="Proteomes" id="UP001168640">
    <property type="component" value="Unassembled WGS sequence"/>
</dbReference>
<keyword evidence="6" id="KW-0812">Transmembrane</keyword>
<evidence type="ECO:0000313" key="10">
    <source>
        <dbReference type="Proteomes" id="UP001168640"/>
    </source>
</evidence>
<name>A0ABT8W2Q7_9GAMM</name>
<evidence type="ECO:0000259" key="7">
    <source>
        <dbReference type="PROSITE" id="PS50109"/>
    </source>
</evidence>
<dbReference type="InterPro" id="IPR004358">
    <property type="entry name" value="Sig_transdc_His_kin-like_C"/>
</dbReference>
<accession>A0ABT8W2Q7</accession>
<keyword evidence="9" id="KW-0547">Nucleotide-binding</keyword>
<dbReference type="EMBL" id="JAUMIS010000002">
    <property type="protein sequence ID" value="MDO3722505.1"/>
    <property type="molecule type" value="Genomic_DNA"/>
</dbReference>
<dbReference type="SMART" id="SM00388">
    <property type="entry name" value="HisKA"/>
    <property type="match status" value="1"/>
</dbReference>
<dbReference type="InterPro" id="IPR036097">
    <property type="entry name" value="HisK_dim/P_sf"/>
</dbReference>
<dbReference type="Gene3D" id="1.10.287.130">
    <property type="match status" value="1"/>
</dbReference>
<feature type="transmembrane region" description="Helical" evidence="6">
    <location>
        <begin position="164"/>
        <end position="183"/>
    </location>
</feature>
<dbReference type="Pfam" id="PF00512">
    <property type="entry name" value="HisKA"/>
    <property type="match status" value="1"/>
</dbReference>
<dbReference type="InterPro" id="IPR003661">
    <property type="entry name" value="HisK_dim/P_dom"/>
</dbReference>
<evidence type="ECO:0000256" key="3">
    <source>
        <dbReference type="ARBA" id="ARBA00022553"/>
    </source>
</evidence>
<dbReference type="CDD" id="cd17546">
    <property type="entry name" value="REC_hyHK_CKI1_RcsC-like"/>
    <property type="match status" value="1"/>
</dbReference>
<evidence type="ECO:0000256" key="5">
    <source>
        <dbReference type="PROSITE-ProRule" id="PRU00169"/>
    </source>
</evidence>
<organism evidence="9 10">
    <name type="scientific">Marinobacter suaedae</name>
    <dbReference type="NCBI Taxonomy" id="3057675"/>
    <lineage>
        <taxon>Bacteria</taxon>
        <taxon>Pseudomonadati</taxon>
        <taxon>Pseudomonadota</taxon>
        <taxon>Gammaproteobacteria</taxon>
        <taxon>Pseudomonadales</taxon>
        <taxon>Marinobacteraceae</taxon>
        <taxon>Marinobacter</taxon>
    </lineage>
</organism>
<evidence type="ECO:0000256" key="6">
    <source>
        <dbReference type="SAM" id="Phobius"/>
    </source>
</evidence>